<sequence>MQEACKYVFVEKKFQMNYLLLVIKAIVNRPGQCKHFICLICKQVANYLFEIHCQEHKDIGESFLVGESCLKQFLDANSNSCPIQHHTNYIYYRSDESEVTCPLQFRQDLQQKNEELTCNFKGKVKDLDTHLNNVCPLKMLDCYFILIWLLHLLKHYKFSSFFFKKKFYIQEKKKTNKNTIEQKIRTKILR</sequence>
<dbReference type="Proteomes" id="UP000023152">
    <property type="component" value="Unassembled WGS sequence"/>
</dbReference>
<evidence type="ECO:0000313" key="1">
    <source>
        <dbReference type="EMBL" id="ETO00097.1"/>
    </source>
</evidence>
<reference evidence="1 2" key="1">
    <citation type="journal article" date="2013" name="Curr. Biol.">
        <title>The Genome of the Foraminiferan Reticulomyxa filosa.</title>
        <authorList>
            <person name="Glockner G."/>
            <person name="Hulsmann N."/>
            <person name="Schleicher M."/>
            <person name="Noegel A.A."/>
            <person name="Eichinger L."/>
            <person name="Gallinger C."/>
            <person name="Pawlowski J."/>
            <person name="Sierra R."/>
            <person name="Euteneuer U."/>
            <person name="Pillet L."/>
            <person name="Moustafa A."/>
            <person name="Platzer M."/>
            <person name="Groth M."/>
            <person name="Szafranski K."/>
            <person name="Schliwa M."/>
        </authorList>
    </citation>
    <scope>NUCLEOTIDE SEQUENCE [LARGE SCALE GENOMIC DNA]</scope>
</reference>
<dbReference type="AlphaFoldDB" id="X6LG28"/>
<evidence type="ECO:0000313" key="2">
    <source>
        <dbReference type="Proteomes" id="UP000023152"/>
    </source>
</evidence>
<dbReference type="Gene3D" id="3.30.40.10">
    <property type="entry name" value="Zinc/RING finger domain, C3HC4 (zinc finger)"/>
    <property type="match status" value="1"/>
</dbReference>
<protein>
    <recommendedName>
        <fullName evidence="3">TRAF-type domain-containing protein</fullName>
    </recommendedName>
</protein>
<organism evidence="1 2">
    <name type="scientific">Reticulomyxa filosa</name>
    <dbReference type="NCBI Taxonomy" id="46433"/>
    <lineage>
        <taxon>Eukaryota</taxon>
        <taxon>Sar</taxon>
        <taxon>Rhizaria</taxon>
        <taxon>Retaria</taxon>
        <taxon>Foraminifera</taxon>
        <taxon>Monothalamids</taxon>
        <taxon>Reticulomyxidae</taxon>
        <taxon>Reticulomyxa</taxon>
    </lineage>
</organism>
<gene>
    <name evidence="1" type="ORF">RFI_37362</name>
</gene>
<comment type="caution">
    <text evidence="1">The sequence shown here is derived from an EMBL/GenBank/DDBJ whole genome shotgun (WGS) entry which is preliminary data.</text>
</comment>
<keyword evidence="2" id="KW-1185">Reference proteome</keyword>
<proteinExistence type="predicted"/>
<accession>X6LG28</accession>
<dbReference type="EMBL" id="ASPP01042005">
    <property type="protein sequence ID" value="ETO00097.1"/>
    <property type="molecule type" value="Genomic_DNA"/>
</dbReference>
<dbReference type="InterPro" id="IPR013083">
    <property type="entry name" value="Znf_RING/FYVE/PHD"/>
</dbReference>
<evidence type="ECO:0008006" key="3">
    <source>
        <dbReference type="Google" id="ProtNLM"/>
    </source>
</evidence>
<name>X6LG28_RETFI</name>